<evidence type="ECO:0000313" key="8">
    <source>
        <dbReference type="EMBL" id="RKX64230.1"/>
    </source>
</evidence>
<evidence type="ECO:0000256" key="2">
    <source>
        <dbReference type="ARBA" id="ARBA00022475"/>
    </source>
</evidence>
<gene>
    <name evidence="8" type="ORF">DRP44_08620</name>
</gene>
<dbReference type="Proteomes" id="UP000282321">
    <property type="component" value="Unassembled WGS sequence"/>
</dbReference>
<evidence type="ECO:0000256" key="5">
    <source>
        <dbReference type="ARBA" id="ARBA00023136"/>
    </source>
</evidence>
<keyword evidence="2" id="KW-1003">Cell membrane</keyword>
<dbReference type="InterPro" id="IPR004869">
    <property type="entry name" value="MMPL_dom"/>
</dbReference>
<protein>
    <recommendedName>
        <fullName evidence="7">SSD domain-containing protein</fullName>
    </recommendedName>
</protein>
<feature type="transmembrane region" description="Helical" evidence="6">
    <location>
        <begin position="274"/>
        <end position="293"/>
    </location>
</feature>
<dbReference type="EMBL" id="QNBC01000181">
    <property type="protein sequence ID" value="RKX64230.1"/>
    <property type="molecule type" value="Genomic_DNA"/>
</dbReference>
<feature type="transmembrane region" description="Helical" evidence="6">
    <location>
        <begin position="14"/>
        <end position="35"/>
    </location>
</feature>
<reference evidence="8 9" key="1">
    <citation type="submission" date="2018-06" db="EMBL/GenBank/DDBJ databases">
        <title>Extensive metabolic versatility and redundancy in microbially diverse, dynamic hydrothermal sediments.</title>
        <authorList>
            <person name="Dombrowski N."/>
            <person name="Teske A."/>
            <person name="Baker B.J."/>
        </authorList>
    </citation>
    <scope>NUCLEOTIDE SEQUENCE [LARGE SCALE GENOMIC DNA]</scope>
    <source>
        <strain evidence="8">B35_G9</strain>
    </source>
</reference>
<feature type="transmembrane region" description="Helical" evidence="6">
    <location>
        <begin position="205"/>
        <end position="225"/>
    </location>
</feature>
<dbReference type="SUPFAM" id="SSF82866">
    <property type="entry name" value="Multidrug efflux transporter AcrB transmembrane domain"/>
    <property type="match status" value="2"/>
</dbReference>
<dbReference type="GO" id="GO:0005886">
    <property type="term" value="C:plasma membrane"/>
    <property type="evidence" value="ECO:0007669"/>
    <property type="project" value="UniProtKB-SubCell"/>
</dbReference>
<comment type="subcellular location">
    <subcellularLocation>
        <location evidence="1">Cell membrane</location>
        <topology evidence="1">Multi-pass membrane protein</topology>
    </subcellularLocation>
</comment>
<comment type="caution">
    <text evidence="8">The sequence shown here is derived from an EMBL/GenBank/DDBJ whole genome shotgun (WGS) entry which is preliminary data.</text>
</comment>
<evidence type="ECO:0000259" key="7">
    <source>
        <dbReference type="PROSITE" id="PS50156"/>
    </source>
</evidence>
<accession>A0A660S6E9</accession>
<organism evidence="8 9">
    <name type="scientific">candidate division TA06 bacterium</name>
    <dbReference type="NCBI Taxonomy" id="2250710"/>
    <lineage>
        <taxon>Bacteria</taxon>
        <taxon>Bacteria division TA06</taxon>
    </lineage>
</organism>
<keyword evidence="3 6" id="KW-0812">Transmembrane</keyword>
<evidence type="ECO:0000256" key="6">
    <source>
        <dbReference type="SAM" id="Phobius"/>
    </source>
</evidence>
<dbReference type="Gene3D" id="1.20.1640.10">
    <property type="entry name" value="Multidrug efflux transporter AcrB transmembrane domain"/>
    <property type="match status" value="2"/>
</dbReference>
<feature type="transmembrane region" description="Helical" evidence="6">
    <location>
        <begin position="299"/>
        <end position="321"/>
    </location>
</feature>
<evidence type="ECO:0000256" key="4">
    <source>
        <dbReference type="ARBA" id="ARBA00022989"/>
    </source>
</evidence>
<feature type="domain" description="SSD" evidence="7">
    <location>
        <begin position="179"/>
        <end position="318"/>
    </location>
</feature>
<feature type="transmembrane region" description="Helical" evidence="6">
    <location>
        <begin position="350"/>
        <end position="371"/>
    </location>
</feature>
<feature type="transmembrane region" description="Helical" evidence="6">
    <location>
        <begin position="573"/>
        <end position="596"/>
    </location>
</feature>
<proteinExistence type="predicted"/>
<sequence length="662" mass="74830">MKKIVELIYQNKKLFLILFLIITAITIPFLLKIGISNSLNIWFPKGDPLLKSYDNFLQNYGNDETIIIGLKSKNSFTSSENLTELSGLLHKLNKIEGTGDAIWFGTPFVSTEFRDILISNDSLKTLVIIPMSNKSDFGDTRQRIIDSITGILKTTDYEYHLAGMGVIYDGLNKATRHNGFIFIMFSFLFIFIFLILFLRDWRILFISLLSITTSTIILFSVYSLIDKDINIITIVLPVLILIYGISDIIYIVYGIKSSNSNDMITTLSQIFPPCFLTSLTTAIGFFSLLASKITAVRQIGLYGGIGVLIEFLATLIVMIYFSDRIKKSEKTPVILNGIHDFETHFVDKHYGSVIFIFFLILAVFGYGIRYLNIDTFTINMLRGKNTVKTDSDWIEKNLGYYLPLELLVKIGNPNDKNSKIAIDSFRNNLKEKYGYNSLSYYDINIPLFALLSGGNKINLKYYNPRNRKLRITVYVPILSAKQIGSVKDSVIGTFRKYSNLPVEVSGYIPLYIKIIDYITNSQFKSFPIALVTIFLFITLIFGLKNGILAILPNLLPIVVVLGTMGYFKIPLDLGTVIITPIIIGVVVDDTIHYIFARKNATQEMVRHPMLVTSILLTLGFLICVFANITTIAYFGLLSSIAIFSAYFGDAILLPSLFRVFRR</sequence>
<name>A0A660S6E9_UNCT6</name>
<dbReference type="Pfam" id="PF03176">
    <property type="entry name" value="MMPL"/>
    <property type="match status" value="1"/>
</dbReference>
<dbReference type="InterPro" id="IPR000731">
    <property type="entry name" value="SSD"/>
</dbReference>
<evidence type="ECO:0000313" key="9">
    <source>
        <dbReference type="Proteomes" id="UP000282321"/>
    </source>
</evidence>
<dbReference type="PANTHER" id="PTHR33406">
    <property type="entry name" value="MEMBRANE PROTEIN MJ1562-RELATED"/>
    <property type="match status" value="1"/>
</dbReference>
<dbReference type="PANTHER" id="PTHR33406:SF12">
    <property type="entry name" value="BLR2997 PROTEIN"/>
    <property type="match status" value="1"/>
</dbReference>
<keyword evidence="4 6" id="KW-1133">Transmembrane helix</keyword>
<dbReference type="AlphaFoldDB" id="A0A660S6E9"/>
<dbReference type="PROSITE" id="PS50156">
    <property type="entry name" value="SSD"/>
    <property type="match status" value="1"/>
</dbReference>
<dbReference type="InterPro" id="IPR050545">
    <property type="entry name" value="Mycobact_MmpL"/>
</dbReference>
<feature type="transmembrane region" description="Helical" evidence="6">
    <location>
        <begin position="608"/>
        <end position="634"/>
    </location>
</feature>
<feature type="transmembrane region" description="Helical" evidence="6">
    <location>
        <begin position="640"/>
        <end position="660"/>
    </location>
</feature>
<feature type="transmembrane region" description="Helical" evidence="6">
    <location>
        <begin position="525"/>
        <end position="543"/>
    </location>
</feature>
<feature type="transmembrane region" description="Helical" evidence="6">
    <location>
        <begin position="231"/>
        <end position="253"/>
    </location>
</feature>
<feature type="transmembrane region" description="Helical" evidence="6">
    <location>
        <begin position="179"/>
        <end position="198"/>
    </location>
</feature>
<evidence type="ECO:0000256" key="1">
    <source>
        <dbReference type="ARBA" id="ARBA00004651"/>
    </source>
</evidence>
<evidence type="ECO:0000256" key="3">
    <source>
        <dbReference type="ARBA" id="ARBA00022692"/>
    </source>
</evidence>
<keyword evidence="5 6" id="KW-0472">Membrane</keyword>